<feature type="region of interest" description="Disordered" evidence="6">
    <location>
        <begin position="1"/>
        <end position="32"/>
    </location>
</feature>
<accession>A0ABQ7SRA4</accession>
<evidence type="ECO:0000256" key="3">
    <source>
        <dbReference type="ARBA" id="ARBA00022833"/>
    </source>
</evidence>
<reference evidence="8 9" key="1">
    <citation type="journal article" date="2022" name="Gigascience">
        <title>A chromosome-level genome assembly and annotation of the desert horned lizard, Phrynosoma platyrhinos, provides insight into chromosomal rearrangements among reptiles.</title>
        <authorList>
            <person name="Koochekian N."/>
            <person name="Ascanio A."/>
            <person name="Farleigh K."/>
            <person name="Card D.C."/>
            <person name="Schield D.R."/>
            <person name="Castoe T.A."/>
            <person name="Jezkova T."/>
        </authorList>
    </citation>
    <scope>NUCLEOTIDE SEQUENCE [LARGE SCALE GENOMIC DNA]</scope>
    <source>
        <strain evidence="8">NK-2021</strain>
    </source>
</reference>
<sequence>MLSNSNNDDDDDDDPVANSSPQLNDDDDDDDDPVVKCDLNFDTSPLCLMMMMMMMIHCQCDLNFVASPPLLDDNDDDDDDDDGSRAVEKALCVGCGSEIHDPYILRVSPDLEWHAACLKCADCSQFLDETCTCFVRDGKTYCKRDYLR</sequence>
<dbReference type="SUPFAM" id="SSF57716">
    <property type="entry name" value="Glucocorticoid receptor-like (DNA-binding domain)"/>
    <property type="match status" value="2"/>
</dbReference>
<dbReference type="PANTHER" id="PTHR24204">
    <property type="entry name" value="INSULIN GENE ENHANCER PROTEIN"/>
    <property type="match status" value="1"/>
</dbReference>
<evidence type="ECO:0000256" key="5">
    <source>
        <dbReference type="PROSITE-ProRule" id="PRU00125"/>
    </source>
</evidence>
<dbReference type="InterPro" id="IPR047244">
    <property type="entry name" value="ISL1/2-like_LIM1"/>
</dbReference>
<keyword evidence="4 5" id="KW-0440">LIM domain</keyword>
<keyword evidence="3 5" id="KW-0862">Zinc</keyword>
<dbReference type="SMART" id="SM00132">
    <property type="entry name" value="LIM"/>
    <property type="match status" value="1"/>
</dbReference>
<dbReference type="Pfam" id="PF00412">
    <property type="entry name" value="LIM"/>
    <property type="match status" value="1"/>
</dbReference>
<name>A0ABQ7SRA4_PHRPL</name>
<dbReference type="Gene3D" id="2.10.110.10">
    <property type="entry name" value="Cysteine Rich Protein"/>
    <property type="match status" value="1"/>
</dbReference>
<evidence type="ECO:0000313" key="9">
    <source>
        <dbReference type="Proteomes" id="UP000826234"/>
    </source>
</evidence>
<keyword evidence="2 5" id="KW-0479">Metal-binding</keyword>
<dbReference type="Proteomes" id="UP000826234">
    <property type="component" value="Unassembled WGS sequence"/>
</dbReference>
<gene>
    <name evidence="8" type="ORF">JD844_014226</name>
</gene>
<dbReference type="InterPro" id="IPR001781">
    <property type="entry name" value="Znf_LIM"/>
</dbReference>
<dbReference type="PROSITE" id="PS00478">
    <property type="entry name" value="LIM_DOMAIN_1"/>
    <property type="match status" value="1"/>
</dbReference>
<evidence type="ECO:0000256" key="1">
    <source>
        <dbReference type="ARBA" id="ARBA00004123"/>
    </source>
</evidence>
<comment type="caution">
    <text evidence="8">The sequence shown here is derived from an EMBL/GenBank/DDBJ whole genome shotgun (WGS) entry which is preliminary data.</text>
</comment>
<feature type="domain" description="LIM zinc-binding" evidence="7">
    <location>
        <begin position="90"/>
        <end position="148"/>
    </location>
</feature>
<evidence type="ECO:0000256" key="6">
    <source>
        <dbReference type="SAM" id="MobiDB-lite"/>
    </source>
</evidence>
<dbReference type="PROSITE" id="PS50023">
    <property type="entry name" value="LIM_DOMAIN_2"/>
    <property type="match status" value="1"/>
</dbReference>
<dbReference type="PANTHER" id="PTHR24204:SF8">
    <property type="entry name" value="TAILUP, ISOFORM A"/>
    <property type="match status" value="1"/>
</dbReference>
<comment type="subcellular location">
    <subcellularLocation>
        <location evidence="1">Nucleus</location>
    </subcellularLocation>
</comment>
<dbReference type="InterPro" id="IPR047169">
    <property type="entry name" value="ISL1/2-like"/>
</dbReference>
<keyword evidence="9" id="KW-1185">Reference proteome</keyword>
<protein>
    <recommendedName>
        <fullName evidence="7">LIM zinc-binding domain-containing protein</fullName>
    </recommendedName>
</protein>
<evidence type="ECO:0000256" key="2">
    <source>
        <dbReference type="ARBA" id="ARBA00022723"/>
    </source>
</evidence>
<organism evidence="8 9">
    <name type="scientific">Phrynosoma platyrhinos</name>
    <name type="common">Desert horned lizard</name>
    <dbReference type="NCBI Taxonomy" id="52577"/>
    <lineage>
        <taxon>Eukaryota</taxon>
        <taxon>Metazoa</taxon>
        <taxon>Chordata</taxon>
        <taxon>Craniata</taxon>
        <taxon>Vertebrata</taxon>
        <taxon>Euteleostomi</taxon>
        <taxon>Lepidosauria</taxon>
        <taxon>Squamata</taxon>
        <taxon>Bifurcata</taxon>
        <taxon>Unidentata</taxon>
        <taxon>Episquamata</taxon>
        <taxon>Toxicofera</taxon>
        <taxon>Iguania</taxon>
        <taxon>Phrynosomatidae</taxon>
        <taxon>Phrynosomatinae</taxon>
        <taxon>Phrynosoma</taxon>
    </lineage>
</organism>
<proteinExistence type="predicted"/>
<dbReference type="EMBL" id="JAIPUX010003439">
    <property type="protein sequence ID" value="KAH0619858.1"/>
    <property type="molecule type" value="Genomic_DNA"/>
</dbReference>
<dbReference type="CDD" id="cd09366">
    <property type="entry name" value="LIM1_Isl"/>
    <property type="match status" value="1"/>
</dbReference>
<evidence type="ECO:0000256" key="4">
    <source>
        <dbReference type="ARBA" id="ARBA00023038"/>
    </source>
</evidence>
<evidence type="ECO:0000259" key="7">
    <source>
        <dbReference type="PROSITE" id="PS50023"/>
    </source>
</evidence>
<evidence type="ECO:0000313" key="8">
    <source>
        <dbReference type="EMBL" id="KAH0619858.1"/>
    </source>
</evidence>